<feature type="transmembrane region" description="Helical" evidence="7">
    <location>
        <begin position="77"/>
        <end position="97"/>
    </location>
</feature>
<feature type="transmembrane region" description="Helical" evidence="7">
    <location>
        <begin position="286"/>
        <end position="304"/>
    </location>
</feature>
<evidence type="ECO:0000256" key="3">
    <source>
        <dbReference type="ARBA" id="ARBA00022448"/>
    </source>
</evidence>
<dbReference type="GO" id="GO:0005345">
    <property type="term" value="F:purine nucleobase transmembrane transporter activity"/>
    <property type="evidence" value="ECO:0007669"/>
    <property type="project" value="TreeGrafter"/>
</dbReference>
<comment type="subcellular location">
    <subcellularLocation>
        <location evidence="1">Membrane</location>
        <topology evidence="1">Multi-pass membrane protein</topology>
    </subcellularLocation>
</comment>
<keyword evidence="5 7" id="KW-1133">Transmembrane helix</keyword>
<dbReference type="PANTHER" id="PTHR43337:SF2">
    <property type="entry name" value="XANTHINE_URACIL PERMEASE"/>
    <property type="match status" value="1"/>
</dbReference>
<feature type="transmembrane region" description="Helical" evidence="7">
    <location>
        <begin position="344"/>
        <end position="360"/>
    </location>
</feature>
<accession>A0A2N0Z1L9</accession>
<evidence type="ECO:0000256" key="7">
    <source>
        <dbReference type="SAM" id="Phobius"/>
    </source>
</evidence>
<comment type="caution">
    <text evidence="8">The sequence shown here is derived from an EMBL/GenBank/DDBJ whole genome shotgun (WGS) entry which is preliminary data.</text>
</comment>
<proteinExistence type="inferred from homology"/>
<feature type="transmembrane region" description="Helical" evidence="7">
    <location>
        <begin position="48"/>
        <end position="70"/>
    </location>
</feature>
<evidence type="ECO:0000256" key="4">
    <source>
        <dbReference type="ARBA" id="ARBA00022692"/>
    </source>
</evidence>
<evidence type="ECO:0000256" key="2">
    <source>
        <dbReference type="ARBA" id="ARBA00005697"/>
    </source>
</evidence>
<feature type="transmembrane region" description="Helical" evidence="7">
    <location>
        <begin position="21"/>
        <end position="42"/>
    </location>
</feature>
<evidence type="ECO:0000256" key="1">
    <source>
        <dbReference type="ARBA" id="ARBA00004141"/>
    </source>
</evidence>
<dbReference type="Proteomes" id="UP000233375">
    <property type="component" value="Unassembled WGS sequence"/>
</dbReference>
<reference evidence="8 9" key="1">
    <citation type="journal article" date="2003" name="Int. J. Syst. Evol. Microbiol.">
        <title>Bacillus nealsonii sp. nov., isolated from a spacecraft-assembly facility, whose spores are gamma-radiation resistant.</title>
        <authorList>
            <person name="Venkateswaran K."/>
            <person name="Kempf M."/>
            <person name="Chen F."/>
            <person name="Satomi M."/>
            <person name="Nicholson W."/>
            <person name="Kern R."/>
        </authorList>
    </citation>
    <scope>NUCLEOTIDE SEQUENCE [LARGE SCALE GENOMIC DNA]</scope>
    <source>
        <strain evidence="8 9">FO-92</strain>
    </source>
</reference>
<feature type="transmembrane region" description="Helical" evidence="7">
    <location>
        <begin position="372"/>
        <end position="401"/>
    </location>
</feature>
<protein>
    <submittedName>
        <fullName evidence="8">Permease</fullName>
    </submittedName>
</protein>
<dbReference type="PANTHER" id="PTHR43337">
    <property type="entry name" value="XANTHINE/URACIL PERMEASE C887.17-RELATED"/>
    <property type="match status" value="1"/>
</dbReference>
<dbReference type="OrthoDB" id="9808458at2"/>
<keyword evidence="6 7" id="KW-0472">Membrane</keyword>
<feature type="transmembrane region" description="Helical" evidence="7">
    <location>
        <begin position="244"/>
        <end position="265"/>
    </location>
</feature>
<feature type="transmembrane region" description="Helical" evidence="7">
    <location>
        <begin position="197"/>
        <end position="214"/>
    </location>
</feature>
<feature type="transmembrane region" description="Helical" evidence="7">
    <location>
        <begin position="316"/>
        <end position="337"/>
    </location>
</feature>
<feature type="transmembrane region" description="Helical" evidence="7">
    <location>
        <begin position="103"/>
        <end position="122"/>
    </location>
</feature>
<feature type="transmembrane region" description="Helical" evidence="7">
    <location>
        <begin position="413"/>
        <end position="431"/>
    </location>
</feature>
<evidence type="ECO:0000256" key="6">
    <source>
        <dbReference type="ARBA" id="ARBA00023136"/>
    </source>
</evidence>
<feature type="transmembrane region" description="Helical" evidence="7">
    <location>
        <begin position="171"/>
        <end position="190"/>
    </location>
</feature>
<dbReference type="InterPro" id="IPR045018">
    <property type="entry name" value="Azg-like"/>
</dbReference>
<name>A0A2N0Z1L9_9BACI</name>
<sequence>MKKWLNDYFQLGRLNATWKGEFFAGTVGFFTVVYIVAVNSLILAEAGIPLEAAIIATIITSIVGCLLMGFLGKIPVLLVPGMGINALFSYTIVQSMGLTWQEALGVVFISGLLFMIVAFTKLAEIVSASIPASLKESITVGLGLFLMLIGLEKGGIVEKGTNSLISLGSFSEPHVLATVLTFLVSIILFLRNVKGNFLITIIVGTAISWMFGLLDISKAKGNSIQLEEYKGVFGHVSFEQVMTIPFWVAVFSLTMVLVFENIGLVHNHVTYLKRPNQFKKAFQANSISVFLSSLTGSSPTVSTVESTASMAAGGKTGVTAVVAGLLFMCSIFFVPVIKLIPDSAIAPILMIIGGLMLQNIRNLDVKDLSESFPSFFIIAMIPFTYSIADGMAIGFILYPILKIALGKAKEVSLPLYLISSLFLINFVLQYMH</sequence>
<dbReference type="Pfam" id="PF00860">
    <property type="entry name" value="Xan_ur_permease"/>
    <property type="match status" value="1"/>
</dbReference>
<evidence type="ECO:0000256" key="5">
    <source>
        <dbReference type="ARBA" id="ARBA00022989"/>
    </source>
</evidence>
<dbReference type="GO" id="GO:0005886">
    <property type="term" value="C:plasma membrane"/>
    <property type="evidence" value="ECO:0007669"/>
    <property type="project" value="TreeGrafter"/>
</dbReference>
<keyword evidence="3" id="KW-0813">Transport</keyword>
<keyword evidence="9" id="KW-1185">Reference proteome</keyword>
<evidence type="ECO:0000313" key="8">
    <source>
        <dbReference type="EMBL" id="PKG23401.1"/>
    </source>
</evidence>
<keyword evidence="4 7" id="KW-0812">Transmembrane</keyword>
<dbReference type="InterPro" id="IPR006043">
    <property type="entry name" value="NCS2"/>
</dbReference>
<dbReference type="EMBL" id="PISE01000025">
    <property type="protein sequence ID" value="PKG23401.1"/>
    <property type="molecule type" value="Genomic_DNA"/>
</dbReference>
<dbReference type="AlphaFoldDB" id="A0A2N0Z1L9"/>
<organism evidence="8 9">
    <name type="scientific">Niallia nealsonii</name>
    <dbReference type="NCBI Taxonomy" id="115979"/>
    <lineage>
        <taxon>Bacteria</taxon>
        <taxon>Bacillati</taxon>
        <taxon>Bacillota</taxon>
        <taxon>Bacilli</taxon>
        <taxon>Bacillales</taxon>
        <taxon>Bacillaceae</taxon>
        <taxon>Niallia</taxon>
    </lineage>
</organism>
<feature type="transmembrane region" description="Helical" evidence="7">
    <location>
        <begin position="134"/>
        <end position="151"/>
    </location>
</feature>
<evidence type="ECO:0000313" key="9">
    <source>
        <dbReference type="Proteomes" id="UP000233375"/>
    </source>
</evidence>
<dbReference type="RefSeq" id="WP_101177508.1">
    <property type="nucleotide sequence ID" value="NZ_PISE01000025.1"/>
</dbReference>
<comment type="similarity">
    <text evidence="2">Belongs to the nucleobase:cation symporter-2 (NCS2) (TC 2.A.40) family. Azg-like subfamily.</text>
</comment>
<gene>
    <name evidence="8" type="ORF">CWS01_12365</name>
</gene>